<evidence type="ECO:0000313" key="2">
    <source>
        <dbReference type="Proteomes" id="UP000269721"/>
    </source>
</evidence>
<reference evidence="2" key="1">
    <citation type="journal article" date="2018" name="Nat. Microbiol.">
        <title>Leveraging single-cell genomics to expand the fungal tree of life.</title>
        <authorList>
            <person name="Ahrendt S.R."/>
            <person name="Quandt C.A."/>
            <person name="Ciobanu D."/>
            <person name="Clum A."/>
            <person name="Salamov A."/>
            <person name="Andreopoulos B."/>
            <person name="Cheng J.F."/>
            <person name="Woyke T."/>
            <person name="Pelin A."/>
            <person name="Henrissat B."/>
            <person name="Reynolds N.K."/>
            <person name="Benny G.L."/>
            <person name="Smith M.E."/>
            <person name="James T.Y."/>
            <person name="Grigoriev I.V."/>
        </authorList>
    </citation>
    <scope>NUCLEOTIDE SEQUENCE [LARGE SCALE GENOMIC DNA]</scope>
</reference>
<dbReference type="Proteomes" id="UP000269721">
    <property type="component" value="Unassembled WGS sequence"/>
</dbReference>
<protein>
    <submittedName>
        <fullName evidence="1">Uncharacterized protein</fullName>
    </submittedName>
</protein>
<dbReference type="AlphaFoldDB" id="A0A4V1ISU6"/>
<dbReference type="OrthoDB" id="2184229at2759"/>
<dbReference type="EMBL" id="KZ993818">
    <property type="protein sequence ID" value="RKO94787.1"/>
    <property type="molecule type" value="Genomic_DNA"/>
</dbReference>
<gene>
    <name evidence="1" type="ORF">BDK51DRAFT_27080</name>
</gene>
<evidence type="ECO:0000313" key="1">
    <source>
        <dbReference type="EMBL" id="RKO94787.1"/>
    </source>
</evidence>
<sequence>MFTLERRQLCSRILVVMAQRGADAQVSVRIWLTLLDSSASWRQNDDSRNGAIVGDADGFVAGVLPCFWSVATDKVVGSDNVSFSCCCLPCGVCLTIRAGFMITVVLVDVAILIDDVVAAVSVAVLVAVASRSGIVITFLNIQTWNSLSSLKCADSKQLVSRAFTIQGELRMNRNITAGSTIVALGGLDMYFLEMQENTKALLLGDLNDTTGPGTGILIVTGGGWIGALNVQGGITVSIIVMVSGNIYVHRSTSLNQLPISNTRDGTSPQIGCAILTSGKGIGKSLYTDSNVIVEDAMSISSQTELVLIGTKAMVVQGVFDSTMHVSDGISTTSIVFQGTDEAISGSTGSFQTLGGLSLRKSIFIGGNNTAGNLTCLGNVDSAVQITKGITSRCRIEFDRTSLKIWSMCYEQHPLTQHQQPMVLW</sequence>
<keyword evidence="2" id="KW-1185">Reference proteome</keyword>
<organism evidence="1 2">
    <name type="scientific">Blyttiomyces helicus</name>
    <dbReference type="NCBI Taxonomy" id="388810"/>
    <lineage>
        <taxon>Eukaryota</taxon>
        <taxon>Fungi</taxon>
        <taxon>Fungi incertae sedis</taxon>
        <taxon>Chytridiomycota</taxon>
        <taxon>Chytridiomycota incertae sedis</taxon>
        <taxon>Chytridiomycetes</taxon>
        <taxon>Chytridiomycetes incertae sedis</taxon>
        <taxon>Blyttiomyces</taxon>
    </lineage>
</organism>
<accession>A0A4V1ISU6</accession>
<proteinExistence type="predicted"/>
<name>A0A4V1ISU6_9FUNG</name>